<keyword evidence="1" id="KW-0433">Leucine-rich repeat</keyword>
<keyword evidence="8" id="KW-1185">Reference proteome</keyword>
<evidence type="ECO:0000256" key="5">
    <source>
        <dbReference type="SAM" id="SignalP"/>
    </source>
</evidence>
<dbReference type="InterPro" id="IPR032675">
    <property type="entry name" value="LRR_dom_sf"/>
</dbReference>
<keyword evidence="4" id="KW-0812">Transmembrane</keyword>
<keyword evidence="4" id="KW-1133">Transmembrane helix</keyword>
<dbReference type="PANTHER" id="PTHR24364:SF22">
    <property type="entry name" value="TROPHOBLAST GLYCOPROTEIN A-RELATED"/>
    <property type="match status" value="1"/>
</dbReference>
<evidence type="ECO:0000256" key="3">
    <source>
        <dbReference type="ARBA" id="ARBA00022737"/>
    </source>
</evidence>
<dbReference type="SMART" id="SM00369">
    <property type="entry name" value="LRR_TYP"/>
    <property type="match status" value="5"/>
</dbReference>
<keyword evidence="3" id="KW-0677">Repeat</keyword>
<accession>A0A3Q3J2E3</accession>
<name>A0A3Q3J2E3_MONAL</name>
<reference evidence="7" key="1">
    <citation type="submission" date="2025-08" db="UniProtKB">
        <authorList>
            <consortium name="Ensembl"/>
        </authorList>
    </citation>
    <scope>IDENTIFICATION</scope>
</reference>
<feature type="transmembrane region" description="Helical" evidence="4">
    <location>
        <begin position="306"/>
        <end position="326"/>
    </location>
</feature>
<dbReference type="Proteomes" id="UP000261600">
    <property type="component" value="Unplaced"/>
</dbReference>
<dbReference type="PROSITE" id="PS51450">
    <property type="entry name" value="LRR"/>
    <property type="match status" value="1"/>
</dbReference>
<feature type="signal peptide" evidence="5">
    <location>
        <begin position="1"/>
        <end position="20"/>
    </location>
</feature>
<reference evidence="7" key="2">
    <citation type="submission" date="2025-09" db="UniProtKB">
        <authorList>
            <consortium name="Ensembl"/>
        </authorList>
    </citation>
    <scope>IDENTIFICATION</scope>
</reference>
<dbReference type="STRING" id="43700.ENSMALP00000010685"/>
<organism evidence="7 8">
    <name type="scientific">Monopterus albus</name>
    <name type="common">Swamp eel</name>
    <dbReference type="NCBI Taxonomy" id="43700"/>
    <lineage>
        <taxon>Eukaryota</taxon>
        <taxon>Metazoa</taxon>
        <taxon>Chordata</taxon>
        <taxon>Craniata</taxon>
        <taxon>Vertebrata</taxon>
        <taxon>Euteleostomi</taxon>
        <taxon>Actinopterygii</taxon>
        <taxon>Neopterygii</taxon>
        <taxon>Teleostei</taxon>
        <taxon>Neoteleostei</taxon>
        <taxon>Acanthomorphata</taxon>
        <taxon>Anabantaria</taxon>
        <taxon>Synbranchiformes</taxon>
        <taxon>Synbranchidae</taxon>
        <taxon>Monopterus</taxon>
    </lineage>
</organism>
<dbReference type="InterPro" id="IPR000483">
    <property type="entry name" value="Cys-rich_flank_reg_C"/>
</dbReference>
<dbReference type="Gene3D" id="3.80.10.10">
    <property type="entry name" value="Ribonuclease Inhibitor"/>
    <property type="match status" value="1"/>
</dbReference>
<evidence type="ECO:0000256" key="1">
    <source>
        <dbReference type="ARBA" id="ARBA00022614"/>
    </source>
</evidence>
<keyword evidence="2 5" id="KW-0732">Signal</keyword>
<dbReference type="InterPro" id="IPR052286">
    <property type="entry name" value="Wnt_signaling_inhibitor"/>
</dbReference>
<protein>
    <recommendedName>
        <fullName evidence="6">LRRCT domain-containing protein</fullName>
    </recommendedName>
</protein>
<dbReference type="PANTHER" id="PTHR24364">
    <property type="entry name" value="LP06937P"/>
    <property type="match status" value="1"/>
</dbReference>
<dbReference type="OrthoDB" id="8861968at2759"/>
<dbReference type="GO" id="GO:0005886">
    <property type="term" value="C:plasma membrane"/>
    <property type="evidence" value="ECO:0007669"/>
    <property type="project" value="TreeGrafter"/>
</dbReference>
<dbReference type="RefSeq" id="XP_020464029.1">
    <property type="nucleotide sequence ID" value="XM_020608373.1"/>
</dbReference>
<dbReference type="InterPro" id="IPR003591">
    <property type="entry name" value="Leu-rich_rpt_typical-subtyp"/>
</dbReference>
<evidence type="ECO:0000259" key="6">
    <source>
        <dbReference type="SMART" id="SM00082"/>
    </source>
</evidence>
<dbReference type="InterPro" id="IPR001611">
    <property type="entry name" value="Leu-rich_rpt"/>
</dbReference>
<dbReference type="AlphaFoldDB" id="A0A3Q3J2E3"/>
<evidence type="ECO:0000313" key="7">
    <source>
        <dbReference type="Ensembl" id="ENSMALP00000010685.1"/>
    </source>
</evidence>
<dbReference type="KEGG" id="malb:109964838"/>
<dbReference type="Ensembl" id="ENSMALT00000010911.1">
    <property type="protein sequence ID" value="ENSMALP00000010685.1"/>
    <property type="gene ID" value="ENSMALG00000007626.1"/>
</dbReference>
<dbReference type="GO" id="GO:0090090">
    <property type="term" value="P:negative regulation of canonical Wnt signaling pathway"/>
    <property type="evidence" value="ECO:0007669"/>
    <property type="project" value="TreeGrafter"/>
</dbReference>
<evidence type="ECO:0000313" key="8">
    <source>
        <dbReference type="Proteomes" id="UP000261600"/>
    </source>
</evidence>
<keyword evidence="4" id="KW-0472">Membrane</keyword>
<evidence type="ECO:0000256" key="2">
    <source>
        <dbReference type="ARBA" id="ARBA00022729"/>
    </source>
</evidence>
<dbReference type="GeneID" id="109964838"/>
<sequence length="411" mass="45652">MRILAVHMFLGFLLWAPYQCLECPFGCECFAVTRTVKCVSKDLLTVPQSIPGYSRTVIITGNNIHQTAPDSFTQLENVTNIILSNNRITEMASHSFSALINLRFLDLSGNQLALIHPEALSIPGSPLQELNLSHSLYNLTALTDLTTALRWGGLTGLLRLNLSGNRLALLPPGMFSHLPNLQQLFLANNSLVAVYSGTFSGMNRLEVLDLTYNAFRTFRDDALQELEKLGNIRILLGNNPYTCSCDIHNFVTWLNESRAQVDVDSVRCASPRALTNTQLRGLGVQVIGCVSPVPEEVAGLTLETSYVFLGLVLGFVGMVFLFVLYLNRNGMKKWINEMRDACRDILEGYHYRYEIDSDPRLRHISVANRGCRTQGHSALALPPQMPSDTCIVQVPIDTQVKQVKTSPPVNL</sequence>
<feature type="domain" description="LRRCT" evidence="6">
    <location>
        <begin position="239"/>
        <end position="290"/>
    </location>
</feature>
<feature type="chain" id="PRO_5018683149" description="LRRCT domain-containing protein" evidence="5">
    <location>
        <begin position="21"/>
        <end position="411"/>
    </location>
</feature>
<dbReference type="Pfam" id="PF13855">
    <property type="entry name" value="LRR_8"/>
    <property type="match status" value="2"/>
</dbReference>
<proteinExistence type="predicted"/>
<evidence type="ECO:0000256" key="4">
    <source>
        <dbReference type="SAM" id="Phobius"/>
    </source>
</evidence>
<dbReference type="SUPFAM" id="SSF52058">
    <property type="entry name" value="L domain-like"/>
    <property type="match status" value="1"/>
</dbReference>
<dbReference type="SMART" id="SM00082">
    <property type="entry name" value="LRRCT"/>
    <property type="match status" value="1"/>
</dbReference>
<dbReference type="Pfam" id="PF00560">
    <property type="entry name" value="LRR_1"/>
    <property type="match status" value="1"/>
</dbReference>